<protein>
    <submittedName>
        <fullName evidence="3">Uncharacterized protein</fullName>
    </submittedName>
</protein>
<dbReference type="PROSITE" id="PS51257">
    <property type="entry name" value="PROKAR_LIPOPROTEIN"/>
    <property type="match status" value="1"/>
</dbReference>
<dbReference type="AlphaFoldDB" id="A0A6C0E8K2"/>
<keyword evidence="2" id="KW-0812">Transmembrane</keyword>
<evidence type="ECO:0000313" key="3">
    <source>
        <dbReference type="EMBL" id="QHT25062.1"/>
    </source>
</evidence>
<accession>A0A6C0E8K2</accession>
<feature type="region of interest" description="Disordered" evidence="1">
    <location>
        <begin position="137"/>
        <end position="167"/>
    </location>
</feature>
<proteinExistence type="predicted"/>
<feature type="transmembrane region" description="Helical" evidence="2">
    <location>
        <begin position="6"/>
        <end position="23"/>
    </location>
</feature>
<reference evidence="3" key="1">
    <citation type="journal article" date="2020" name="Nature">
        <title>Giant virus diversity and host interactions through global metagenomics.</title>
        <authorList>
            <person name="Schulz F."/>
            <person name="Roux S."/>
            <person name="Paez-Espino D."/>
            <person name="Jungbluth S."/>
            <person name="Walsh D.A."/>
            <person name="Denef V.J."/>
            <person name="McMahon K.D."/>
            <person name="Konstantinidis K.T."/>
            <person name="Eloe-Fadrosh E.A."/>
            <person name="Kyrpides N.C."/>
            <person name="Woyke T."/>
        </authorList>
    </citation>
    <scope>NUCLEOTIDE SEQUENCE</scope>
    <source>
        <strain evidence="3">GVMAG-M-3300023179-150</strain>
    </source>
</reference>
<organism evidence="3">
    <name type="scientific">viral metagenome</name>
    <dbReference type="NCBI Taxonomy" id="1070528"/>
    <lineage>
        <taxon>unclassified sequences</taxon>
        <taxon>metagenomes</taxon>
        <taxon>organismal metagenomes</taxon>
    </lineage>
</organism>
<keyword evidence="2" id="KW-1133">Transmembrane helix</keyword>
<sequence>MKHYNIIAFLITIILISCLLYPWSKQNIKLHEGFENDSSDSKFNIMDEFENLFDYVLKSRNMAKKYGDKINALKDKLKNEGATVGIEDYRKLLDQVSKIIEDAYDPEHAAFILKQESQNMNIDDIYQQAKDLEEKLNKKNNDNNNNSNNNNNNNNNNNSNNGHNIGSIKSVDSGINFNVKQLHPDKLELGSKDNIFGDEKHPLMVYLNNGCLTYEANGKYGTQHCEMQNPKQYMIYRKITNRDELNKHIMDPELHVSEKSDLNRLYPFNIITPYNDDKMCLQVDNEGVSFEDCRHLNSNDQQKWVDFSSPRAGCGKIK</sequence>
<evidence type="ECO:0000256" key="2">
    <source>
        <dbReference type="SAM" id="Phobius"/>
    </source>
</evidence>
<feature type="compositionally biased region" description="Low complexity" evidence="1">
    <location>
        <begin position="142"/>
        <end position="161"/>
    </location>
</feature>
<dbReference type="EMBL" id="MN739754">
    <property type="protein sequence ID" value="QHT25062.1"/>
    <property type="molecule type" value="Genomic_DNA"/>
</dbReference>
<keyword evidence="2" id="KW-0472">Membrane</keyword>
<evidence type="ECO:0000256" key="1">
    <source>
        <dbReference type="SAM" id="MobiDB-lite"/>
    </source>
</evidence>
<name>A0A6C0E8K2_9ZZZZ</name>